<evidence type="ECO:0000259" key="2">
    <source>
        <dbReference type="Pfam" id="PF13684"/>
    </source>
</evidence>
<keyword evidence="4" id="KW-1185">Reference proteome</keyword>
<dbReference type="Pfam" id="PF13684">
    <property type="entry name" value="FakA-like_C"/>
    <property type="match status" value="1"/>
</dbReference>
<feature type="non-terminal residue" evidence="3">
    <location>
        <position position="1"/>
    </location>
</feature>
<evidence type="ECO:0000313" key="4">
    <source>
        <dbReference type="Proteomes" id="UP000277864"/>
    </source>
</evidence>
<reference evidence="3 4" key="1">
    <citation type="submission" date="2018-03" db="EMBL/GenBank/DDBJ databases">
        <authorList>
            <person name="Gulvik C.A."/>
        </authorList>
    </citation>
    <scope>NUCLEOTIDE SEQUENCE [LARGE SCALE GENOMIC DNA]</scope>
    <source>
        <strain evidence="3 4">JCM 31581</strain>
    </source>
</reference>
<dbReference type="AlphaFoldDB" id="A0A429Z5Z2"/>
<gene>
    <name evidence="3" type="ORF">C7P63_07590</name>
</gene>
<dbReference type="EMBL" id="PXZH01000003">
    <property type="protein sequence ID" value="RST89141.1"/>
    <property type="molecule type" value="Genomic_DNA"/>
</dbReference>
<accession>A0A429Z5Z2</accession>
<feature type="domain" description="Fatty acid kinase subunit A-like C-terminal" evidence="2">
    <location>
        <begin position="1"/>
        <end position="76"/>
    </location>
</feature>
<evidence type="ECO:0000256" key="1">
    <source>
        <dbReference type="SAM" id="Coils"/>
    </source>
</evidence>
<name>A0A429Z5Z2_9ENTE</name>
<feature type="coiled-coil region" evidence="1">
    <location>
        <begin position="36"/>
        <end position="63"/>
    </location>
</feature>
<sequence>EGKIVVSEPDRFDASMTTLKAMVDEDSEIVTLIVGEEGQLEEAQRIEEALLELDDELEIEIHEGNQPVYPYIFSVE</sequence>
<dbReference type="Proteomes" id="UP000277864">
    <property type="component" value="Unassembled WGS sequence"/>
</dbReference>
<comment type="caution">
    <text evidence="3">The sequence shown here is derived from an EMBL/GenBank/DDBJ whole genome shotgun (WGS) entry which is preliminary data.</text>
</comment>
<evidence type="ECO:0000313" key="3">
    <source>
        <dbReference type="EMBL" id="RST89141.1"/>
    </source>
</evidence>
<dbReference type="InterPro" id="IPR033470">
    <property type="entry name" value="FakA-like_C"/>
</dbReference>
<protein>
    <recommendedName>
        <fullName evidence="2">Fatty acid kinase subunit A-like C-terminal domain-containing protein</fullName>
    </recommendedName>
</protein>
<keyword evidence="1" id="KW-0175">Coiled coil</keyword>
<organism evidence="3 4">
    <name type="scientific">Vagococcus humatus</name>
    <dbReference type="NCBI Taxonomy" id="1889241"/>
    <lineage>
        <taxon>Bacteria</taxon>
        <taxon>Bacillati</taxon>
        <taxon>Bacillota</taxon>
        <taxon>Bacilli</taxon>
        <taxon>Lactobacillales</taxon>
        <taxon>Enterococcaceae</taxon>
        <taxon>Vagococcus</taxon>
    </lineage>
</organism>
<proteinExistence type="predicted"/>